<dbReference type="SUPFAM" id="SSF48239">
    <property type="entry name" value="Terpenoid cyclases/Protein prenyltransferases"/>
    <property type="match status" value="1"/>
</dbReference>
<dbReference type="InterPro" id="IPR050148">
    <property type="entry name" value="Terpene_synthase-like"/>
</dbReference>
<feature type="domain" description="Terpene synthase N-terminal" evidence="5">
    <location>
        <begin position="67"/>
        <end position="241"/>
    </location>
</feature>
<dbReference type="CDD" id="cd00684">
    <property type="entry name" value="Terpene_cyclase_plant_C1"/>
    <property type="match status" value="1"/>
</dbReference>
<keyword evidence="2" id="KW-0479">Metal-binding</keyword>
<dbReference type="PANTHER" id="PTHR31225:SF9">
    <property type="entry name" value="TERPENE SYNTHASE 10"/>
    <property type="match status" value="1"/>
</dbReference>
<dbReference type="Pfam" id="PF01397">
    <property type="entry name" value="Terpene_synth"/>
    <property type="match status" value="1"/>
</dbReference>
<feature type="domain" description="Terpene synthase metal-binding" evidence="6">
    <location>
        <begin position="300"/>
        <end position="537"/>
    </location>
</feature>
<dbReference type="Pfam" id="PF03936">
    <property type="entry name" value="Terpene_synth_C"/>
    <property type="match status" value="1"/>
</dbReference>
<accession>A0A8J4RCK7</accession>
<dbReference type="FunFam" id="1.10.600.10:FF:000007">
    <property type="entry name" value="Isoprene synthase, chloroplastic"/>
    <property type="match status" value="1"/>
</dbReference>
<dbReference type="PANTHER" id="PTHR31225">
    <property type="entry name" value="OS04G0344100 PROTEIN-RELATED"/>
    <property type="match status" value="1"/>
</dbReference>
<evidence type="ECO:0000256" key="4">
    <source>
        <dbReference type="ARBA" id="ARBA00023239"/>
    </source>
</evidence>
<dbReference type="InterPro" id="IPR001906">
    <property type="entry name" value="Terpene_synth_N"/>
</dbReference>
<dbReference type="SFLD" id="SFLDG01019">
    <property type="entry name" value="Terpene_Cyclase_Like_1_C_Termi"/>
    <property type="match status" value="1"/>
</dbReference>
<dbReference type="SFLD" id="SFLDS00005">
    <property type="entry name" value="Isoprenoid_Synthase_Type_I"/>
    <property type="match status" value="1"/>
</dbReference>
<dbReference type="InterPro" id="IPR034741">
    <property type="entry name" value="Terpene_cyclase-like_1_C"/>
</dbReference>
<evidence type="ECO:0000256" key="2">
    <source>
        <dbReference type="ARBA" id="ARBA00022723"/>
    </source>
</evidence>
<dbReference type="FunFam" id="1.50.10.130:FF:000001">
    <property type="entry name" value="Isoprene synthase, chloroplastic"/>
    <property type="match status" value="1"/>
</dbReference>
<protein>
    <submittedName>
        <fullName evidence="7">Uncharacterized protein</fullName>
    </submittedName>
</protein>
<dbReference type="GO" id="GO:0010333">
    <property type="term" value="F:terpene synthase activity"/>
    <property type="evidence" value="ECO:0007669"/>
    <property type="project" value="InterPro"/>
</dbReference>
<dbReference type="InterPro" id="IPR036965">
    <property type="entry name" value="Terpene_synth_N_sf"/>
</dbReference>
<dbReference type="EMBL" id="JRKL02001432">
    <property type="protein sequence ID" value="KAF3964025.1"/>
    <property type="molecule type" value="Genomic_DNA"/>
</dbReference>
<evidence type="ECO:0000313" key="7">
    <source>
        <dbReference type="EMBL" id="KAF3964025.1"/>
    </source>
</evidence>
<comment type="caution">
    <text evidence="7">The sequence shown here is derived from an EMBL/GenBank/DDBJ whole genome shotgun (WGS) entry which is preliminary data.</text>
</comment>
<dbReference type="GO" id="GO:0000287">
    <property type="term" value="F:magnesium ion binding"/>
    <property type="evidence" value="ECO:0007669"/>
    <property type="project" value="InterPro"/>
</dbReference>
<keyword evidence="4" id="KW-0456">Lyase</keyword>
<dbReference type="InterPro" id="IPR044814">
    <property type="entry name" value="Terpene_cyclase_plant_C1"/>
</dbReference>
<comment type="cofactor">
    <cofactor evidence="1">
        <name>Mg(2+)</name>
        <dbReference type="ChEBI" id="CHEBI:18420"/>
    </cofactor>
</comment>
<keyword evidence="3" id="KW-0460">Magnesium</keyword>
<organism evidence="7 8">
    <name type="scientific">Castanea mollissima</name>
    <name type="common">Chinese chestnut</name>
    <dbReference type="NCBI Taxonomy" id="60419"/>
    <lineage>
        <taxon>Eukaryota</taxon>
        <taxon>Viridiplantae</taxon>
        <taxon>Streptophyta</taxon>
        <taxon>Embryophyta</taxon>
        <taxon>Tracheophyta</taxon>
        <taxon>Spermatophyta</taxon>
        <taxon>Magnoliopsida</taxon>
        <taxon>eudicotyledons</taxon>
        <taxon>Gunneridae</taxon>
        <taxon>Pentapetalae</taxon>
        <taxon>rosids</taxon>
        <taxon>fabids</taxon>
        <taxon>Fagales</taxon>
        <taxon>Fagaceae</taxon>
        <taxon>Castanea</taxon>
    </lineage>
</organism>
<dbReference type="OrthoDB" id="1936865at2759"/>
<evidence type="ECO:0000313" key="8">
    <source>
        <dbReference type="Proteomes" id="UP000737018"/>
    </source>
</evidence>
<sequence length="612" mass="71104">MALNLLASLPICNFPRAALPSRGSIHFKSLVTSRSDIVPGSVQCKVSNKISSSTDIVRRSANYQPPIWDYDYIQSLKSEYLGEEYTGQANKLKEQVRMMLHKAVDPLDQLELMDTLQRLGVSYHFESEMKRILEALYNNDHCGDTWKEENLYATALKFRLLRQHGYKVSEEVFNSFMEGGSFKRYLCDDTKGMLSLYEASFLSIEGENSLDEAREFSKKHLQEFVNHKNDQYLSTMVSHALELPLHWRILRVEARWFIDVYRSKEDMNAILLKLAKLDFNMVQATHQEDLKQVSRWWRSIGLGEKLSFVRNRLTENFFWTVGCTFHPQFGYSRRISTKANLIITVIDDVYDVYGTLDELELFTDAVESWNINAMDGLPDYMKMCFLALQNLVNEMAFDTLKEQGFHIIQYFKKSWTNLCRAYLLEAKWYYNGYTPSLQEYLDNAWVSVSVPTILLDTYFSATNPITKEALDFFEECPNILRWSSMIIRLVDDLGTSEYELERGDVPKSIQCYMNETGASEEDAHEYISCLISAIWKKINEEQAKTSPFSETFIEIIFNIVRTAHCMYQYGDGHGVGNHETKDCLSSLFVQPIPLHKDRHDELLIYKDADLKF</sequence>
<evidence type="ECO:0000259" key="5">
    <source>
        <dbReference type="Pfam" id="PF01397"/>
    </source>
</evidence>
<dbReference type="SFLD" id="SFLDG01604">
    <property type="entry name" value="Terpene_Cyclase_Like_1_C_Termi"/>
    <property type="match status" value="1"/>
</dbReference>
<dbReference type="InterPro" id="IPR008930">
    <property type="entry name" value="Terpenoid_cyclase/PrenylTrfase"/>
</dbReference>
<keyword evidence="8" id="KW-1185">Reference proteome</keyword>
<evidence type="ECO:0000256" key="3">
    <source>
        <dbReference type="ARBA" id="ARBA00022842"/>
    </source>
</evidence>
<dbReference type="Gene3D" id="1.10.600.10">
    <property type="entry name" value="Farnesyl Diphosphate Synthase"/>
    <property type="match status" value="1"/>
</dbReference>
<dbReference type="Gene3D" id="1.50.10.130">
    <property type="entry name" value="Terpene synthase, N-terminal domain"/>
    <property type="match status" value="1"/>
</dbReference>
<dbReference type="InterPro" id="IPR008949">
    <property type="entry name" value="Isoprenoid_synthase_dom_sf"/>
</dbReference>
<dbReference type="SFLD" id="SFLDG01014">
    <property type="entry name" value="Terpene_Cyclase_Like_1_N-term"/>
    <property type="match status" value="1"/>
</dbReference>
<dbReference type="GO" id="GO:0016102">
    <property type="term" value="P:diterpenoid biosynthetic process"/>
    <property type="evidence" value="ECO:0007669"/>
    <property type="project" value="InterPro"/>
</dbReference>
<evidence type="ECO:0000259" key="6">
    <source>
        <dbReference type="Pfam" id="PF03936"/>
    </source>
</evidence>
<dbReference type="AlphaFoldDB" id="A0A8J4RCK7"/>
<name>A0A8J4RCK7_9ROSI</name>
<gene>
    <name evidence="7" type="ORF">CMV_011646</name>
</gene>
<evidence type="ECO:0000256" key="1">
    <source>
        <dbReference type="ARBA" id="ARBA00001946"/>
    </source>
</evidence>
<proteinExistence type="predicted"/>
<dbReference type="InterPro" id="IPR005630">
    <property type="entry name" value="Terpene_synthase_metal-bd"/>
</dbReference>
<dbReference type="SUPFAM" id="SSF48576">
    <property type="entry name" value="Terpenoid synthases"/>
    <property type="match status" value="1"/>
</dbReference>
<dbReference type="Proteomes" id="UP000737018">
    <property type="component" value="Unassembled WGS sequence"/>
</dbReference>
<reference evidence="7" key="1">
    <citation type="submission" date="2020-03" db="EMBL/GenBank/DDBJ databases">
        <title>Castanea mollissima Vanexum genome sequencing.</title>
        <authorList>
            <person name="Staton M."/>
        </authorList>
    </citation>
    <scope>NUCLEOTIDE SEQUENCE</scope>
    <source>
        <tissue evidence="7">Leaf</tissue>
    </source>
</reference>